<sequence>MLLLCGQGMLKKMGNVYTISGMNSDSIIEKAKKLQFSALYLAEGMRTGTFNSCFRGQGIEFDSVRKYQIGDDIRSIDRNLTARSGKTYVRLYKEERELQIFIIVDLSFSMGSCFDCVSAKSKALEAAGLLSFAALHTATPFGGLIFDGKIGKYFEPRAGKNAVLCFLKECDVFANQPGSPGTALAEALQTSAKVLHTRSMVIVISDFKVEGFEREFIFLGKTHDLIAVRLISPSDKKIPEGGFIPFTDPETGIRLSLPTSSKQFMQERKRLYTEEIHRWKALCFRAGAAPLLFPIEQDSFKILYSFFSQRSKTHAQKKYTERYI</sequence>
<dbReference type="SUPFAM" id="SSF53300">
    <property type="entry name" value="vWA-like"/>
    <property type="match status" value="1"/>
</dbReference>
<evidence type="ECO:0000259" key="1">
    <source>
        <dbReference type="Pfam" id="PF01882"/>
    </source>
</evidence>
<dbReference type="Proteomes" id="UP000042527">
    <property type="component" value="Unassembled WGS sequence"/>
</dbReference>
<evidence type="ECO:0000313" key="2">
    <source>
        <dbReference type="EMBL" id="CEM60715.1"/>
    </source>
</evidence>
<dbReference type="PANTHER" id="PTHR33608:SF6">
    <property type="entry name" value="BLL2464 PROTEIN"/>
    <property type="match status" value="1"/>
</dbReference>
<name>A0A0B7GUS2_TREPH</name>
<accession>A0A0B7GUS2</accession>
<dbReference type="Pfam" id="PF01882">
    <property type="entry name" value="DUF58"/>
    <property type="match status" value="1"/>
</dbReference>
<feature type="domain" description="DUF58" evidence="1">
    <location>
        <begin position="63"/>
        <end position="272"/>
    </location>
</feature>
<keyword evidence="3" id="KW-1185">Reference proteome</keyword>
<proteinExistence type="predicted"/>
<dbReference type="PANTHER" id="PTHR33608">
    <property type="entry name" value="BLL2464 PROTEIN"/>
    <property type="match status" value="1"/>
</dbReference>
<evidence type="ECO:0000313" key="3">
    <source>
        <dbReference type="Proteomes" id="UP000042527"/>
    </source>
</evidence>
<dbReference type="AlphaFoldDB" id="A0A0B7GUS2"/>
<dbReference type="EMBL" id="CDNC01000002">
    <property type="protein sequence ID" value="CEM60715.1"/>
    <property type="molecule type" value="Genomic_DNA"/>
</dbReference>
<reference evidence="3" key="1">
    <citation type="submission" date="2015-01" db="EMBL/GenBank/DDBJ databases">
        <authorList>
            <person name="Manzoor Shahid"/>
            <person name="Zubair Saima"/>
        </authorList>
    </citation>
    <scope>NUCLEOTIDE SEQUENCE [LARGE SCALE GENOMIC DNA]</scope>
    <source>
        <strain evidence="3">V1</strain>
    </source>
</reference>
<protein>
    <recommendedName>
        <fullName evidence="1">DUF58 domain-containing protein</fullName>
    </recommendedName>
</protein>
<dbReference type="OrthoDB" id="9776116at2"/>
<dbReference type="InterPro" id="IPR036465">
    <property type="entry name" value="vWFA_dom_sf"/>
</dbReference>
<gene>
    <name evidence="2" type="ORF">TPHV1_100035</name>
</gene>
<organism evidence="2 3">
    <name type="scientific">Treponema phagedenis</name>
    <dbReference type="NCBI Taxonomy" id="162"/>
    <lineage>
        <taxon>Bacteria</taxon>
        <taxon>Pseudomonadati</taxon>
        <taxon>Spirochaetota</taxon>
        <taxon>Spirochaetia</taxon>
        <taxon>Spirochaetales</taxon>
        <taxon>Treponemataceae</taxon>
        <taxon>Treponema</taxon>
    </lineage>
</organism>
<dbReference type="InterPro" id="IPR002881">
    <property type="entry name" value="DUF58"/>
</dbReference>